<feature type="transmembrane region" description="Helical" evidence="5">
    <location>
        <begin position="257"/>
        <end position="277"/>
    </location>
</feature>
<dbReference type="InterPro" id="IPR052954">
    <property type="entry name" value="GPCR-Ligand_Int"/>
</dbReference>
<evidence type="ECO:0000256" key="1">
    <source>
        <dbReference type="ARBA" id="ARBA00004370"/>
    </source>
</evidence>
<dbReference type="EMBL" id="JAWDGP010007779">
    <property type="protein sequence ID" value="KAK3704964.1"/>
    <property type="molecule type" value="Genomic_DNA"/>
</dbReference>
<comment type="caution">
    <text evidence="7">The sequence shown here is derived from an EMBL/GenBank/DDBJ whole genome shotgun (WGS) entry which is preliminary data.</text>
</comment>
<feature type="transmembrane region" description="Helical" evidence="5">
    <location>
        <begin position="208"/>
        <end position="228"/>
    </location>
</feature>
<dbReference type="PANTHER" id="PTHR46641">
    <property type="entry name" value="FMRFAMIDE RECEPTOR-RELATED"/>
    <property type="match status" value="1"/>
</dbReference>
<evidence type="ECO:0000256" key="5">
    <source>
        <dbReference type="SAM" id="Phobius"/>
    </source>
</evidence>
<sequence length="343" mass="38303">MCAENFTAIEKTVNLKSEKDIGDTAMFYVGLVLKMYLNPALGVSGIFINIINTGIFYNMGLSDGVSQNFLILSVFDGVLAAAASVNSVCYILLETVFTRGGKTAENLQTVFWSSIVAWPFSQIVSCVTTAVIAVVRCCCVALPLRVKRVLTARRQLAVIVLFSASFDGILLYVFSSGRFVHILDAQTNVSNIFLIGQDYGTLNIFTNIFFYTNFAVVVICLAILTINLGKASKFRQLSTASQLNTEKPKEKSRETRIVQTVTLVSAIFVLYNVPTIVQSILRQFLYGFSSRGQHKNLYNFFLVLIETTMLLNVDVNIFIYLSYNSRYRTIFTNMLTSNNYQTK</sequence>
<organism evidence="7 8">
    <name type="scientific">Elysia crispata</name>
    <name type="common">lettuce slug</name>
    <dbReference type="NCBI Taxonomy" id="231223"/>
    <lineage>
        <taxon>Eukaryota</taxon>
        <taxon>Metazoa</taxon>
        <taxon>Spiralia</taxon>
        <taxon>Lophotrochozoa</taxon>
        <taxon>Mollusca</taxon>
        <taxon>Gastropoda</taxon>
        <taxon>Heterobranchia</taxon>
        <taxon>Euthyneura</taxon>
        <taxon>Panpulmonata</taxon>
        <taxon>Sacoglossa</taxon>
        <taxon>Placobranchoidea</taxon>
        <taxon>Plakobranchidae</taxon>
        <taxon>Elysia</taxon>
    </lineage>
</organism>
<proteinExistence type="predicted"/>
<evidence type="ECO:0000259" key="6">
    <source>
        <dbReference type="PROSITE" id="PS50262"/>
    </source>
</evidence>
<keyword evidence="8" id="KW-1185">Reference proteome</keyword>
<dbReference type="Gene3D" id="1.20.1070.10">
    <property type="entry name" value="Rhodopsin 7-helix transmembrane proteins"/>
    <property type="match status" value="1"/>
</dbReference>
<gene>
    <name evidence="7" type="ORF">RRG08_017756</name>
</gene>
<name>A0AAE0XR72_9GAST</name>
<feature type="transmembrane region" description="Helical" evidence="5">
    <location>
        <begin position="297"/>
        <end position="321"/>
    </location>
</feature>
<keyword evidence="4 5" id="KW-0472">Membrane</keyword>
<comment type="subcellular location">
    <subcellularLocation>
        <location evidence="1">Membrane</location>
    </subcellularLocation>
</comment>
<dbReference type="PROSITE" id="PS50262">
    <property type="entry name" value="G_PROTEIN_RECEP_F1_2"/>
    <property type="match status" value="1"/>
</dbReference>
<feature type="domain" description="G-protein coupled receptors family 1 profile" evidence="6">
    <location>
        <begin position="120"/>
        <end position="320"/>
    </location>
</feature>
<evidence type="ECO:0000256" key="2">
    <source>
        <dbReference type="ARBA" id="ARBA00022692"/>
    </source>
</evidence>
<keyword evidence="2 5" id="KW-0812">Transmembrane</keyword>
<dbReference type="PANTHER" id="PTHR46641:SF18">
    <property type="entry name" value="G-PROTEIN COUPLED RECEPTORS FAMILY 1 PROFILE DOMAIN-CONTAINING PROTEIN"/>
    <property type="match status" value="1"/>
</dbReference>
<evidence type="ECO:0000256" key="4">
    <source>
        <dbReference type="ARBA" id="ARBA00023136"/>
    </source>
</evidence>
<dbReference type="Proteomes" id="UP001283361">
    <property type="component" value="Unassembled WGS sequence"/>
</dbReference>
<dbReference type="InterPro" id="IPR017452">
    <property type="entry name" value="GPCR_Rhodpsn_7TM"/>
</dbReference>
<feature type="transmembrane region" description="Helical" evidence="5">
    <location>
        <begin position="120"/>
        <end position="144"/>
    </location>
</feature>
<evidence type="ECO:0000256" key="3">
    <source>
        <dbReference type="ARBA" id="ARBA00022989"/>
    </source>
</evidence>
<evidence type="ECO:0000313" key="7">
    <source>
        <dbReference type="EMBL" id="KAK3704964.1"/>
    </source>
</evidence>
<dbReference type="AlphaFoldDB" id="A0AAE0XR72"/>
<feature type="transmembrane region" description="Helical" evidence="5">
    <location>
        <begin position="69"/>
        <end position="93"/>
    </location>
</feature>
<protein>
    <recommendedName>
        <fullName evidence="6">G-protein coupled receptors family 1 profile domain-containing protein</fullName>
    </recommendedName>
</protein>
<accession>A0AAE0XR72</accession>
<dbReference type="GO" id="GO:0016020">
    <property type="term" value="C:membrane"/>
    <property type="evidence" value="ECO:0007669"/>
    <property type="project" value="UniProtKB-SubCell"/>
</dbReference>
<feature type="transmembrane region" description="Helical" evidence="5">
    <location>
        <begin position="156"/>
        <end position="174"/>
    </location>
</feature>
<feature type="transmembrane region" description="Helical" evidence="5">
    <location>
        <begin position="36"/>
        <end position="57"/>
    </location>
</feature>
<keyword evidence="3 5" id="KW-1133">Transmembrane helix</keyword>
<dbReference type="SUPFAM" id="SSF81321">
    <property type="entry name" value="Family A G protein-coupled receptor-like"/>
    <property type="match status" value="1"/>
</dbReference>
<evidence type="ECO:0000313" key="8">
    <source>
        <dbReference type="Proteomes" id="UP001283361"/>
    </source>
</evidence>
<reference evidence="7" key="1">
    <citation type="journal article" date="2023" name="G3 (Bethesda)">
        <title>A reference genome for the long-term kleptoplast-retaining sea slug Elysia crispata morphotype clarki.</title>
        <authorList>
            <person name="Eastman K.E."/>
            <person name="Pendleton A.L."/>
            <person name="Shaikh M.A."/>
            <person name="Suttiyut T."/>
            <person name="Ogas R."/>
            <person name="Tomko P."/>
            <person name="Gavelis G."/>
            <person name="Widhalm J.R."/>
            <person name="Wisecaver J.H."/>
        </authorList>
    </citation>
    <scope>NUCLEOTIDE SEQUENCE</scope>
    <source>
        <strain evidence="7">ECLA1</strain>
    </source>
</reference>